<protein>
    <recommendedName>
        <fullName evidence="8">Cysteine biosynthesis protein</fullName>
    </recommendedName>
</protein>
<dbReference type="Proteomes" id="UP000249066">
    <property type="component" value="Unassembled WGS sequence"/>
</dbReference>
<accession>A0A2W5A6U8</accession>
<evidence type="ECO:0000256" key="3">
    <source>
        <dbReference type="ARBA" id="ARBA00022989"/>
    </source>
</evidence>
<evidence type="ECO:0000313" key="6">
    <source>
        <dbReference type="EMBL" id="PZO90214.1"/>
    </source>
</evidence>
<evidence type="ECO:0000256" key="4">
    <source>
        <dbReference type="ARBA" id="ARBA00023136"/>
    </source>
</evidence>
<proteinExistence type="predicted"/>
<feature type="transmembrane region" description="Helical" evidence="5">
    <location>
        <begin position="63"/>
        <end position="87"/>
    </location>
</feature>
<evidence type="ECO:0000256" key="5">
    <source>
        <dbReference type="SAM" id="Phobius"/>
    </source>
</evidence>
<comment type="subcellular location">
    <subcellularLocation>
        <location evidence="1">Membrane</location>
        <topology evidence="1">Multi-pass membrane protein</topology>
    </subcellularLocation>
</comment>
<evidence type="ECO:0008006" key="8">
    <source>
        <dbReference type="Google" id="ProtNLM"/>
    </source>
</evidence>
<comment type="caution">
    <text evidence="6">The sequence shown here is derived from an EMBL/GenBank/DDBJ whole genome shotgun (WGS) entry which is preliminary data.</text>
</comment>
<reference evidence="6 7" key="1">
    <citation type="submission" date="2017-08" db="EMBL/GenBank/DDBJ databases">
        <title>Infants hospitalized years apart are colonized by the same room-sourced microbial strains.</title>
        <authorList>
            <person name="Brooks B."/>
            <person name="Olm M.R."/>
            <person name="Firek B.A."/>
            <person name="Baker R."/>
            <person name="Thomas B.C."/>
            <person name="Morowitz M.J."/>
            <person name="Banfield J.F."/>
        </authorList>
    </citation>
    <scope>NUCLEOTIDE SEQUENCE [LARGE SCALE GENOMIC DNA]</scope>
    <source>
        <strain evidence="6">S2_018_000_R2_101</strain>
    </source>
</reference>
<keyword evidence="4 5" id="KW-0472">Membrane</keyword>
<feature type="transmembrane region" description="Helical" evidence="5">
    <location>
        <begin position="189"/>
        <end position="215"/>
    </location>
</feature>
<dbReference type="EMBL" id="QFNN01000034">
    <property type="protein sequence ID" value="PZO90214.1"/>
    <property type="molecule type" value="Genomic_DNA"/>
</dbReference>
<feature type="transmembrane region" description="Helical" evidence="5">
    <location>
        <begin position="122"/>
        <end position="142"/>
    </location>
</feature>
<evidence type="ECO:0000256" key="2">
    <source>
        <dbReference type="ARBA" id="ARBA00022692"/>
    </source>
</evidence>
<dbReference type="InterPro" id="IPR059112">
    <property type="entry name" value="CysZ/EI24"/>
</dbReference>
<organism evidence="6 7">
    <name type="scientific">Sphingomonas sanxanigenens</name>
    <dbReference type="NCBI Taxonomy" id="397260"/>
    <lineage>
        <taxon>Bacteria</taxon>
        <taxon>Pseudomonadati</taxon>
        <taxon>Pseudomonadota</taxon>
        <taxon>Alphaproteobacteria</taxon>
        <taxon>Sphingomonadales</taxon>
        <taxon>Sphingomonadaceae</taxon>
        <taxon>Sphingomonas</taxon>
    </lineage>
</organism>
<keyword evidence="2 5" id="KW-0812">Transmembrane</keyword>
<name>A0A2W5A6U8_9SPHN</name>
<dbReference type="Pfam" id="PF07264">
    <property type="entry name" value="EI24"/>
    <property type="match status" value="1"/>
</dbReference>
<dbReference type="AlphaFoldDB" id="A0A2W5A6U8"/>
<evidence type="ECO:0000313" key="7">
    <source>
        <dbReference type="Proteomes" id="UP000249066"/>
    </source>
</evidence>
<keyword evidence="3 5" id="KW-1133">Transmembrane helix</keyword>
<feature type="transmembrane region" description="Helical" evidence="5">
    <location>
        <begin position="20"/>
        <end position="43"/>
    </location>
</feature>
<evidence type="ECO:0000256" key="1">
    <source>
        <dbReference type="ARBA" id="ARBA00004141"/>
    </source>
</evidence>
<sequence>MARALILSFRQLGDPAILRLLLRSLGLTLLIFLLLGAGIGFGVKALLDGEKIGHSGGIAAASAVVLTLLGCWLLFRAVAVAVVGLFADAIVEAVERRYYPEDAARARPVGLRRALAMGLKSAARAILLNIVALPLYLLLLATGVGAPLLFIAVNALLLGRDLGEMVAARHVDRRAMRDWLATTRGSRALTGLVAALLFVVPALNLLAPVLGAALATHRFHGGRT</sequence>
<gene>
    <name evidence="6" type="ORF">DI623_07690</name>
</gene>